<accession>A0ABS5VRN8</accession>
<comment type="caution">
    <text evidence="1">The sequence shown here is derived from an EMBL/GenBank/DDBJ whole genome shotgun (WGS) entry which is preliminary data.</text>
</comment>
<gene>
    <name evidence="1" type="ORF">KK060_12415</name>
</gene>
<dbReference type="EMBL" id="JAHESD010000025">
    <property type="protein sequence ID" value="MBT1704088.1"/>
    <property type="molecule type" value="Genomic_DNA"/>
</dbReference>
<dbReference type="Pfam" id="PF13376">
    <property type="entry name" value="OmdA"/>
    <property type="match status" value="1"/>
</dbReference>
<dbReference type="Proteomes" id="UP000772618">
    <property type="component" value="Unassembled WGS sequence"/>
</dbReference>
<keyword evidence="2" id="KW-1185">Reference proteome</keyword>
<evidence type="ECO:0000313" key="2">
    <source>
        <dbReference type="Proteomes" id="UP000772618"/>
    </source>
</evidence>
<protein>
    <submittedName>
        <fullName evidence="1">YdeI/OmpD-associated family protein</fullName>
    </submittedName>
</protein>
<sequence length="194" mass="22890">MKVDETETFYPKNRKEWRSWLKKYHHKKESIWIIYYKKAANKPTLNWAEAVAEALCFGWIDSKAKPVDDEKYIQFFTRRKPTSMWSKINKDKVEQLIAEGLMTSAGLKCIEVAKENGSWEILDSVEALAVPEDLLHYFKKENKAKTYYEGLSKSLKKQLLLWLVVAKREETRKKRIAEIIKSLKKGTLPNRFRS</sequence>
<proteinExistence type="predicted"/>
<name>A0ABS5VRN8_9BACT</name>
<evidence type="ECO:0000313" key="1">
    <source>
        <dbReference type="EMBL" id="MBT1704088.1"/>
    </source>
</evidence>
<organism evidence="1 2">
    <name type="scientific">Chryseosolibacter indicus</name>
    <dbReference type="NCBI Taxonomy" id="2782351"/>
    <lineage>
        <taxon>Bacteria</taxon>
        <taxon>Pseudomonadati</taxon>
        <taxon>Bacteroidota</taxon>
        <taxon>Cytophagia</taxon>
        <taxon>Cytophagales</taxon>
        <taxon>Chryseotaleaceae</taxon>
        <taxon>Chryseosolibacter</taxon>
    </lineage>
</organism>
<reference evidence="1 2" key="1">
    <citation type="submission" date="2021-05" db="EMBL/GenBank/DDBJ databases">
        <title>A Polyphasic approach of four new species of the genus Ohtaekwangia: Ohtaekwangia histidinii sp. nov., Ohtaekwangia cretensis sp. nov., Ohtaekwangia indiensis sp. nov., Ohtaekwangia reichenbachii sp. nov. from diverse environment.</title>
        <authorList>
            <person name="Octaviana S."/>
        </authorList>
    </citation>
    <scope>NUCLEOTIDE SEQUENCE [LARGE SCALE GENOMIC DNA]</scope>
    <source>
        <strain evidence="1 2">PWU20</strain>
    </source>
</reference>